<sequence>MAQNSEEYTTHARVKSEAYLEQEDTAARGQSDLPTALGEPIGSKDAHVLEEKRGEKSSVARLLGWDVLNSEAGCRERRILK</sequence>
<protein>
    <submittedName>
        <fullName evidence="2">Uncharacterized protein</fullName>
    </submittedName>
</protein>
<dbReference type="AlphaFoldDB" id="A0AAV2MCW5"/>
<name>A0AAV2MCW5_KNICA</name>
<gene>
    <name evidence="2" type="ORF">KC01_LOCUS37671</name>
</gene>
<dbReference type="EMBL" id="OZ035829">
    <property type="protein sequence ID" value="CAL1611218.1"/>
    <property type="molecule type" value="Genomic_DNA"/>
</dbReference>
<dbReference type="Proteomes" id="UP001497482">
    <property type="component" value="Chromosome 7"/>
</dbReference>
<evidence type="ECO:0000256" key="1">
    <source>
        <dbReference type="SAM" id="MobiDB-lite"/>
    </source>
</evidence>
<feature type="compositionally biased region" description="Basic and acidic residues" evidence="1">
    <location>
        <begin position="8"/>
        <end position="18"/>
    </location>
</feature>
<proteinExistence type="predicted"/>
<feature type="compositionally biased region" description="Basic and acidic residues" evidence="1">
    <location>
        <begin position="42"/>
        <end position="53"/>
    </location>
</feature>
<keyword evidence="3" id="KW-1185">Reference proteome</keyword>
<evidence type="ECO:0000313" key="2">
    <source>
        <dbReference type="EMBL" id="CAL1611218.1"/>
    </source>
</evidence>
<accession>A0AAV2MCW5</accession>
<reference evidence="2 3" key="1">
    <citation type="submission" date="2024-04" db="EMBL/GenBank/DDBJ databases">
        <authorList>
            <person name="Waldvogel A.-M."/>
            <person name="Schoenle A."/>
        </authorList>
    </citation>
    <scope>NUCLEOTIDE SEQUENCE [LARGE SCALE GENOMIC DNA]</scope>
</reference>
<evidence type="ECO:0000313" key="3">
    <source>
        <dbReference type="Proteomes" id="UP001497482"/>
    </source>
</evidence>
<organism evidence="2 3">
    <name type="scientific">Knipowitschia caucasica</name>
    <name type="common">Caucasian dwarf goby</name>
    <name type="synonym">Pomatoschistus caucasicus</name>
    <dbReference type="NCBI Taxonomy" id="637954"/>
    <lineage>
        <taxon>Eukaryota</taxon>
        <taxon>Metazoa</taxon>
        <taxon>Chordata</taxon>
        <taxon>Craniata</taxon>
        <taxon>Vertebrata</taxon>
        <taxon>Euteleostomi</taxon>
        <taxon>Actinopterygii</taxon>
        <taxon>Neopterygii</taxon>
        <taxon>Teleostei</taxon>
        <taxon>Neoteleostei</taxon>
        <taxon>Acanthomorphata</taxon>
        <taxon>Gobiaria</taxon>
        <taxon>Gobiiformes</taxon>
        <taxon>Gobioidei</taxon>
        <taxon>Gobiidae</taxon>
        <taxon>Gobiinae</taxon>
        <taxon>Knipowitschia</taxon>
    </lineage>
</organism>
<feature type="region of interest" description="Disordered" evidence="1">
    <location>
        <begin position="1"/>
        <end position="53"/>
    </location>
</feature>